<evidence type="ECO:0000259" key="2">
    <source>
        <dbReference type="PROSITE" id="PS50011"/>
    </source>
</evidence>
<dbReference type="InterPro" id="IPR011009">
    <property type="entry name" value="Kinase-like_dom_sf"/>
</dbReference>
<reference evidence="3 4" key="1">
    <citation type="journal article" date="2010" name="Genome Biol. Evol.">
        <title>The sequence of a 1.8-mb bacterial linear plasmid reveals a rich evolutionary reservoir of secondary metabolic pathways.</title>
        <authorList>
            <person name="Medema M.H."/>
            <person name="Trefzer A."/>
            <person name="Kovalchuk A."/>
            <person name="van den Berg M."/>
            <person name="Mueller U."/>
            <person name="Heijne W."/>
            <person name="Wu L."/>
            <person name="Alam M.T."/>
            <person name="Ronning C.M."/>
            <person name="Nierman W.C."/>
            <person name="Bovenberg R.A.L."/>
            <person name="Breitling R."/>
            <person name="Takano E."/>
        </authorList>
    </citation>
    <scope>NUCLEOTIDE SEQUENCE [LARGE SCALE GENOMIC DNA]</scope>
    <source>
        <strain evidence="4">ATCC 27064 / DSM 738 / JCM 4710 / NBRC 13307 / NCIMB 12785 / NRRL 3585 / VKM Ac-602</strain>
        <plasmid evidence="3">pSCL4</plasmid>
    </source>
</reference>
<keyword evidence="4" id="KW-1185">Reference proteome</keyword>
<dbReference type="SMART" id="SM00220">
    <property type="entry name" value="S_TKc"/>
    <property type="match status" value="1"/>
</dbReference>
<evidence type="ECO:0000313" key="3">
    <source>
        <dbReference type="EMBL" id="EFG04727.2"/>
    </source>
</evidence>
<dbReference type="CDD" id="cd05121">
    <property type="entry name" value="ABC1_ADCK3-like"/>
    <property type="match status" value="1"/>
</dbReference>
<name>D5SLD4_STRCL</name>
<dbReference type="InterPro" id="IPR052402">
    <property type="entry name" value="ADCK_kinase"/>
</dbReference>
<dbReference type="Proteomes" id="UP000002357">
    <property type="component" value="Plasmid pSCL4"/>
</dbReference>
<geneLocation type="plasmid" evidence="3 4">
    <name>pSCL4</name>
</geneLocation>
<dbReference type="OrthoDB" id="9795390at2"/>
<dbReference type="InterPro" id="IPR000719">
    <property type="entry name" value="Prot_kinase_dom"/>
</dbReference>
<feature type="domain" description="Protein kinase" evidence="2">
    <location>
        <begin position="130"/>
        <end position="459"/>
    </location>
</feature>
<dbReference type="RefSeq" id="WP_003963558.1">
    <property type="nucleotide sequence ID" value="NZ_CM000914.1"/>
</dbReference>
<dbReference type="Pfam" id="PF03109">
    <property type="entry name" value="ABC1"/>
    <property type="match status" value="1"/>
</dbReference>
<dbReference type="GO" id="GO:0004672">
    <property type="term" value="F:protein kinase activity"/>
    <property type="evidence" value="ECO:0007669"/>
    <property type="project" value="InterPro"/>
</dbReference>
<sequence>MTLSAAGPRTRPAPPPEVPRGALLRRLGRIAATVAEGTAHQLARRLRREPAGPPGTRPSWPEECARIVERLGPAFIKFAQIASTREDVLPPRVCGALKRLHDTVEPMRTDEVHHALREHFGPDWPELLHDFSTEPLGSGSIACVYPARLADGTPVAVKLRRPGLTEVMRHDVALLCTAFDLIGRVPGLRGVPLPEMARAVGASVLRQLDLQEEATNLALLHEDLSTLEFIAVPEPVAALSGETCVVMTFVPGVRDRTEVTGLSPERRRALADQTLRAVFEMLFCTGLVHCDLHPGNLRLTPTGSVVVLDAGFVWRVPEIVRENLAVFFLNLGFRNGPRCAEAVLASAGHVGEDSAIDAFVADITRLVDRFGGTTARDFDLIEFSTELFASQRRNDIYASSEFVFPLLALLMVEETVRRLDPDVDFQGIARPIVFRAASGRPAGERRRRLEAVDEPPAAA</sequence>
<dbReference type="InterPro" id="IPR004147">
    <property type="entry name" value="ABC1_dom"/>
</dbReference>
<organism evidence="3 4">
    <name type="scientific">Streptomyces clavuligerus</name>
    <dbReference type="NCBI Taxonomy" id="1901"/>
    <lineage>
        <taxon>Bacteria</taxon>
        <taxon>Bacillati</taxon>
        <taxon>Actinomycetota</taxon>
        <taxon>Actinomycetes</taxon>
        <taxon>Kitasatosporales</taxon>
        <taxon>Streptomycetaceae</taxon>
        <taxon>Streptomyces</taxon>
    </lineage>
</organism>
<dbReference type="PROSITE" id="PS50011">
    <property type="entry name" value="PROTEIN_KINASE_DOM"/>
    <property type="match status" value="1"/>
</dbReference>
<dbReference type="Gene3D" id="1.10.510.10">
    <property type="entry name" value="Transferase(Phosphotransferase) domain 1"/>
    <property type="match status" value="1"/>
</dbReference>
<feature type="compositionally biased region" description="Low complexity" evidence="1">
    <location>
        <begin position="1"/>
        <end position="10"/>
    </location>
</feature>
<keyword evidence="3" id="KW-0614">Plasmid</keyword>
<dbReference type="KEGG" id="sclf:BB341_30270"/>
<accession>D5SLD4</accession>
<proteinExistence type="predicted"/>
<feature type="region of interest" description="Disordered" evidence="1">
    <location>
        <begin position="1"/>
        <end position="20"/>
    </location>
</feature>
<dbReference type="eggNOG" id="COG0661">
    <property type="taxonomic scope" value="Bacteria"/>
</dbReference>
<protein>
    <submittedName>
        <fullName evidence="3">ABC-1 domain protein</fullName>
    </submittedName>
</protein>
<dbReference type="PANTHER" id="PTHR45890">
    <property type="entry name" value="AARF DOMAIN CONTAINING KINASE 2 (PREDICTED)"/>
    <property type="match status" value="1"/>
</dbReference>
<dbReference type="EMBL" id="CM000914">
    <property type="protein sequence ID" value="EFG04727.2"/>
    <property type="molecule type" value="Genomic_DNA"/>
</dbReference>
<dbReference type="GeneID" id="93734316"/>
<dbReference type="GO" id="GO:0005524">
    <property type="term" value="F:ATP binding"/>
    <property type="evidence" value="ECO:0007669"/>
    <property type="project" value="InterPro"/>
</dbReference>
<dbReference type="PANTHER" id="PTHR45890:SF1">
    <property type="entry name" value="AARF DOMAIN CONTAINING KINASE 2"/>
    <property type="match status" value="1"/>
</dbReference>
<gene>
    <name evidence="3" type="ORF">SCLAV_p1241</name>
</gene>
<evidence type="ECO:0000256" key="1">
    <source>
        <dbReference type="SAM" id="MobiDB-lite"/>
    </source>
</evidence>
<dbReference type="AlphaFoldDB" id="D5SLD4"/>
<dbReference type="SUPFAM" id="SSF56112">
    <property type="entry name" value="Protein kinase-like (PK-like)"/>
    <property type="match status" value="1"/>
</dbReference>
<evidence type="ECO:0000313" key="4">
    <source>
        <dbReference type="Proteomes" id="UP000002357"/>
    </source>
</evidence>